<reference evidence="3" key="1">
    <citation type="journal article" date="2015" name="Front. Bioeng. Biotechnol.">
        <title>First glycoside hydrolase family 2 enzyme from Thermus antranikianii and Thermus brockianus with beta-glucosidase activity.</title>
        <authorList>
            <person name="Schroeder C."/>
            <person name="Blank S."/>
            <person name="Antranikian G."/>
        </authorList>
    </citation>
    <scope>NUCLEOTIDE SEQUENCE</scope>
</reference>
<evidence type="ECO:0000256" key="1">
    <source>
        <dbReference type="ARBA" id="ARBA00023295"/>
    </source>
</evidence>
<gene>
    <name evidence="3" type="primary">gh2</name>
</gene>
<feature type="domain" description="Glycoside hydrolase family 2 catalytic" evidence="2">
    <location>
        <begin position="274"/>
        <end position="416"/>
    </location>
</feature>
<dbReference type="GO" id="GO:0006516">
    <property type="term" value="P:glycoprotein catabolic process"/>
    <property type="evidence" value="ECO:0007669"/>
    <property type="project" value="TreeGrafter"/>
</dbReference>
<accession>A0A0F7RRH2</accession>
<organism evidence="3">
    <name type="scientific">Thermus antranikianii</name>
    <dbReference type="NCBI Taxonomy" id="88190"/>
    <lineage>
        <taxon>Bacteria</taxon>
        <taxon>Thermotogati</taxon>
        <taxon>Deinococcota</taxon>
        <taxon>Deinococci</taxon>
        <taxon>Thermales</taxon>
        <taxon>Thermaceae</taxon>
        <taxon>Thermus</taxon>
    </lineage>
</organism>
<sequence length="690" mass="78986">MRWERAWFLAHEARTPAELPQEGWREVALPHQWSLGEPGGPEGARLEAEVGWYRLLLPEGGPRRFLRSFGDYYQEAWVDGTYLGRHEGYFFPWLLELPPGRELLLRVSAPKEPLGVWPRFKRQIKGVFGQHDCRPGGTSERGQERGTGGLWGGVEVWMREEVALLGLTHRLLPRPGGWRLWVRLWVDAPRPFREEVALRILPENFSGEALERRLMLEGEGGRGWQEVVWDLPGMPLWEVWERGFPHLFRLEAELLGASLSVPLGFRTVELDGEGWLLLNGRRLFLRGTNIIPTQWLAGYSEALAQKDVALLKEANLNAVRVHAHVTHPAFYRACDQEGILVWQDFPLQWGYAPDEAFAQEALRQARAMVEVLGAHPSLYLWCAQNEPTHNRHTLGPLLSAALRAEDPTRPVKEASDFREHPYPGWYWGHLRDFLALPGAPLPSEFGAQALPRAELLRRVLGEAAWPPNWEAYAYHNFQPHETFRVAGVEVGGSLEEFVENSQAYQARLLEFAIHAYRRGKGRVVGYFQFMFVEPWEGITWAVVDVERVPKKGYHALKEASSPVLLSLVPYRERMEVGGPPLQEAWLISDLERPLSLRVHLFLEGPQDLSLYEEEVALAPGEARRFFSLGELWESPLEVQARYLPLQEALRRLPPGAYRLVGEAYEGERLWSRHVLEVEYLEPILPLGVAW</sequence>
<dbReference type="Gene3D" id="3.20.20.80">
    <property type="entry name" value="Glycosidases"/>
    <property type="match status" value="1"/>
</dbReference>
<proteinExistence type="predicted"/>
<dbReference type="EMBL" id="HG969993">
    <property type="protein sequence ID" value="CDO50493.1"/>
    <property type="molecule type" value="Genomic_DNA"/>
</dbReference>
<dbReference type="GO" id="GO:0005975">
    <property type="term" value="P:carbohydrate metabolic process"/>
    <property type="evidence" value="ECO:0007669"/>
    <property type="project" value="InterPro"/>
</dbReference>
<dbReference type="InterPro" id="IPR006103">
    <property type="entry name" value="Glyco_hydro_2_cat"/>
</dbReference>
<protein>
    <submittedName>
        <fullName evidence="3">Beta-glucosidase</fullName>
    </submittedName>
</protein>
<dbReference type="PANTHER" id="PTHR43730:SF1">
    <property type="entry name" value="BETA-MANNOSIDASE"/>
    <property type="match status" value="1"/>
</dbReference>
<dbReference type="AlphaFoldDB" id="A0A0F7RRH2"/>
<dbReference type="InterPro" id="IPR017853">
    <property type="entry name" value="GH"/>
</dbReference>
<dbReference type="SMR" id="A0A0F7RRH2"/>
<dbReference type="Gene3D" id="2.60.120.260">
    <property type="entry name" value="Galactose-binding domain-like"/>
    <property type="match status" value="1"/>
</dbReference>
<dbReference type="SUPFAM" id="SSF51445">
    <property type="entry name" value="(Trans)glycosidases"/>
    <property type="match status" value="1"/>
</dbReference>
<keyword evidence="1" id="KW-0378">Hydrolase</keyword>
<dbReference type="PANTHER" id="PTHR43730">
    <property type="entry name" value="BETA-MANNOSIDASE"/>
    <property type="match status" value="1"/>
</dbReference>
<dbReference type="InterPro" id="IPR008979">
    <property type="entry name" value="Galactose-bd-like_sf"/>
</dbReference>
<dbReference type="Pfam" id="PF02836">
    <property type="entry name" value="Glyco_hydro_2_C"/>
    <property type="match status" value="1"/>
</dbReference>
<evidence type="ECO:0000313" key="3">
    <source>
        <dbReference type="EMBL" id="CDO50493.1"/>
    </source>
</evidence>
<dbReference type="SUPFAM" id="SSF49785">
    <property type="entry name" value="Galactose-binding domain-like"/>
    <property type="match status" value="1"/>
</dbReference>
<dbReference type="InterPro" id="IPR050887">
    <property type="entry name" value="Beta-mannosidase_GH2"/>
</dbReference>
<name>A0A0F7RRH2_9DEIN</name>
<dbReference type="GO" id="GO:0004567">
    <property type="term" value="F:beta-mannosidase activity"/>
    <property type="evidence" value="ECO:0007669"/>
    <property type="project" value="TreeGrafter"/>
</dbReference>
<evidence type="ECO:0000259" key="2">
    <source>
        <dbReference type="Pfam" id="PF02836"/>
    </source>
</evidence>
<keyword evidence="1" id="KW-0326">Glycosidase</keyword>